<dbReference type="EMBL" id="LR796290">
    <property type="protein sequence ID" value="CAB4135093.1"/>
    <property type="molecule type" value="Genomic_DNA"/>
</dbReference>
<dbReference type="GO" id="GO:0003677">
    <property type="term" value="F:DNA binding"/>
    <property type="evidence" value="ECO:0007669"/>
    <property type="project" value="InterPro"/>
</dbReference>
<organism evidence="1">
    <name type="scientific">uncultured Caudovirales phage</name>
    <dbReference type="NCBI Taxonomy" id="2100421"/>
    <lineage>
        <taxon>Viruses</taxon>
        <taxon>Duplodnaviria</taxon>
        <taxon>Heunggongvirae</taxon>
        <taxon>Uroviricota</taxon>
        <taxon>Caudoviricetes</taxon>
        <taxon>Peduoviridae</taxon>
        <taxon>Maltschvirus</taxon>
        <taxon>Maltschvirus maltsch</taxon>
    </lineage>
</organism>
<dbReference type="NCBIfam" id="TIGR01913">
    <property type="entry name" value="bet_lambda"/>
    <property type="match status" value="1"/>
</dbReference>
<protein>
    <submittedName>
        <fullName evidence="1">Bet_lambda, phage recombination protein Bet</fullName>
    </submittedName>
</protein>
<dbReference type="Pfam" id="PF03837">
    <property type="entry name" value="RecT"/>
    <property type="match status" value="1"/>
</dbReference>
<evidence type="ECO:0000313" key="1">
    <source>
        <dbReference type="EMBL" id="CAB4135093.1"/>
    </source>
</evidence>
<dbReference type="InterPro" id="IPR018330">
    <property type="entry name" value="RecT_fam"/>
</dbReference>
<reference evidence="1" key="1">
    <citation type="submission" date="2020-04" db="EMBL/GenBank/DDBJ databases">
        <authorList>
            <person name="Chiriac C."/>
            <person name="Salcher M."/>
            <person name="Ghai R."/>
            <person name="Kavagutti S V."/>
        </authorList>
    </citation>
    <scope>NUCLEOTIDE SEQUENCE</scope>
</reference>
<gene>
    <name evidence="1" type="ORF">UFOVP275_72</name>
</gene>
<sequence>MNEVTTTPKKSVIMDMATRFGMEPVAFEQVLRATVMPSDKEVSREQFAAFLLVAKEYSLNPLTKEIYAFPGKGGSIQPIVSIDGWMRMINNHPNFDGMEFEDNLSETGAIVSITCKMFRKDRSHPVSVTEYMSECKRQTDTWSKWPARMLRHKSAIQAARYAFGFSGIYDEDEAARIVDVTPVQQVAVERPVVPAGASSRVASILGAQAVPVDAVVVTQEPMTVEAAQ</sequence>
<dbReference type="InterPro" id="IPR010183">
    <property type="entry name" value="Phage_lambda_Bet"/>
</dbReference>
<accession>A0A6J5LPD1</accession>
<name>A0A6J5LPD1_9CAUD</name>
<dbReference type="GO" id="GO:0006310">
    <property type="term" value="P:DNA recombination"/>
    <property type="evidence" value="ECO:0007669"/>
    <property type="project" value="InterPro"/>
</dbReference>
<proteinExistence type="predicted"/>